<keyword evidence="6 7" id="KW-0472">Membrane</keyword>
<evidence type="ECO:0000256" key="5">
    <source>
        <dbReference type="ARBA" id="ARBA00022989"/>
    </source>
</evidence>
<evidence type="ECO:0000256" key="3">
    <source>
        <dbReference type="ARBA" id="ARBA00022475"/>
    </source>
</evidence>
<dbReference type="PANTHER" id="PTHR43744:SF12">
    <property type="entry name" value="ABC TRANSPORTER PERMEASE PROTEIN MG189-RELATED"/>
    <property type="match status" value="1"/>
</dbReference>
<dbReference type="GO" id="GO:0055085">
    <property type="term" value="P:transmembrane transport"/>
    <property type="evidence" value="ECO:0007669"/>
    <property type="project" value="InterPro"/>
</dbReference>
<comment type="similarity">
    <text evidence="7">Belongs to the binding-protein-dependent transport system permease family.</text>
</comment>
<reference evidence="9" key="1">
    <citation type="submission" date="2022-01" db="EMBL/GenBank/DDBJ databases">
        <title>Draft Genome Sequences of Seven Type Strains of the Genus Streptomyces.</title>
        <authorList>
            <person name="Aziz S."/>
            <person name="Coretto E."/>
            <person name="Chronakova A."/>
            <person name="Sproer C."/>
            <person name="Huber K."/>
            <person name="Nouioui I."/>
            <person name="Gross H."/>
        </authorList>
    </citation>
    <scope>NUCLEOTIDE SEQUENCE</scope>
    <source>
        <strain evidence="9">DSM 103493</strain>
    </source>
</reference>
<feature type="transmembrane region" description="Helical" evidence="7">
    <location>
        <begin position="72"/>
        <end position="93"/>
    </location>
</feature>
<evidence type="ECO:0000256" key="4">
    <source>
        <dbReference type="ARBA" id="ARBA00022692"/>
    </source>
</evidence>
<sequence>MKARKAELMVGRAVLAFMVVFTLAPFVALVSAALQEAGSNPTGLAWPDLRNIGNFKTAFQVAHLPELTLSSVLLVLMVVPAALVMASLAGYAIAVRRVPLGGIAFVVLLAGLTIPFESLITPLYYQMRDYGLLNTRWAIALPLIALFMPFGVVWMRAHFQGVPRELTEAAEVDGASSWRLLWSVHLPLARPALTSLAVLFSLWTWNQFILALVMVEDPLRRTMAGALGAFRGQYGPDLVLMSAGSLLIMLPTILVFVAFQKHFAAALLQGSVKG</sequence>
<dbReference type="SUPFAM" id="SSF161098">
    <property type="entry name" value="MetI-like"/>
    <property type="match status" value="1"/>
</dbReference>
<dbReference type="InterPro" id="IPR035906">
    <property type="entry name" value="MetI-like_sf"/>
</dbReference>
<evidence type="ECO:0000259" key="8">
    <source>
        <dbReference type="PROSITE" id="PS50928"/>
    </source>
</evidence>
<protein>
    <submittedName>
        <fullName evidence="9">Carbohydrate ABC transporter permease</fullName>
    </submittedName>
</protein>
<dbReference type="GO" id="GO:0005886">
    <property type="term" value="C:plasma membrane"/>
    <property type="evidence" value="ECO:0007669"/>
    <property type="project" value="UniProtKB-SubCell"/>
</dbReference>
<dbReference type="PROSITE" id="PS50928">
    <property type="entry name" value="ABC_TM1"/>
    <property type="match status" value="1"/>
</dbReference>
<feature type="transmembrane region" description="Helical" evidence="7">
    <location>
        <begin position="100"/>
        <end position="125"/>
    </location>
</feature>
<evidence type="ECO:0000256" key="6">
    <source>
        <dbReference type="ARBA" id="ARBA00023136"/>
    </source>
</evidence>
<comment type="caution">
    <text evidence="9">The sequence shown here is derived from an EMBL/GenBank/DDBJ whole genome shotgun (WGS) entry which is preliminary data.</text>
</comment>
<feature type="transmembrane region" description="Helical" evidence="7">
    <location>
        <begin position="192"/>
        <end position="215"/>
    </location>
</feature>
<keyword evidence="10" id="KW-1185">Reference proteome</keyword>
<feature type="domain" description="ABC transmembrane type-1" evidence="8">
    <location>
        <begin position="68"/>
        <end position="259"/>
    </location>
</feature>
<accession>A0A9X1TIS7</accession>
<gene>
    <name evidence="9" type="ORF">L0P92_03175</name>
</gene>
<keyword evidence="2 7" id="KW-0813">Transport</keyword>
<evidence type="ECO:0000256" key="2">
    <source>
        <dbReference type="ARBA" id="ARBA00022448"/>
    </source>
</evidence>
<evidence type="ECO:0000313" key="9">
    <source>
        <dbReference type="EMBL" id="MCF1592572.1"/>
    </source>
</evidence>
<feature type="transmembrane region" description="Helical" evidence="7">
    <location>
        <begin position="137"/>
        <end position="155"/>
    </location>
</feature>
<dbReference type="CDD" id="cd06261">
    <property type="entry name" value="TM_PBP2"/>
    <property type="match status" value="1"/>
</dbReference>
<evidence type="ECO:0000313" key="10">
    <source>
        <dbReference type="Proteomes" id="UP001139384"/>
    </source>
</evidence>
<dbReference type="Gene3D" id="1.10.3720.10">
    <property type="entry name" value="MetI-like"/>
    <property type="match status" value="1"/>
</dbReference>
<dbReference type="PANTHER" id="PTHR43744">
    <property type="entry name" value="ABC TRANSPORTER PERMEASE PROTEIN MG189-RELATED-RELATED"/>
    <property type="match status" value="1"/>
</dbReference>
<keyword evidence="5 7" id="KW-1133">Transmembrane helix</keyword>
<evidence type="ECO:0000256" key="1">
    <source>
        <dbReference type="ARBA" id="ARBA00004651"/>
    </source>
</evidence>
<name>A0A9X1TIS7_STRM4</name>
<dbReference type="RefSeq" id="WP_234760882.1">
    <property type="nucleotide sequence ID" value="NZ_JAKEIP010000006.1"/>
</dbReference>
<keyword evidence="4 7" id="KW-0812">Transmembrane</keyword>
<evidence type="ECO:0000256" key="7">
    <source>
        <dbReference type="RuleBase" id="RU363032"/>
    </source>
</evidence>
<organism evidence="9 10">
    <name type="scientific">Streptomyces muensis</name>
    <dbReference type="NCBI Taxonomy" id="1077944"/>
    <lineage>
        <taxon>Bacteria</taxon>
        <taxon>Bacillati</taxon>
        <taxon>Actinomycetota</taxon>
        <taxon>Actinomycetes</taxon>
        <taxon>Kitasatosporales</taxon>
        <taxon>Streptomycetaceae</taxon>
        <taxon>Streptomyces</taxon>
    </lineage>
</organism>
<dbReference type="EMBL" id="JAKEIP010000006">
    <property type="protein sequence ID" value="MCF1592572.1"/>
    <property type="molecule type" value="Genomic_DNA"/>
</dbReference>
<dbReference type="Proteomes" id="UP001139384">
    <property type="component" value="Unassembled WGS sequence"/>
</dbReference>
<keyword evidence="3" id="KW-1003">Cell membrane</keyword>
<proteinExistence type="inferred from homology"/>
<dbReference type="AlphaFoldDB" id="A0A9X1TIS7"/>
<comment type="subcellular location">
    <subcellularLocation>
        <location evidence="1 7">Cell membrane</location>
        <topology evidence="1 7">Multi-pass membrane protein</topology>
    </subcellularLocation>
</comment>
<dbReference type="InterPro" id="IPR000515">
    <property type="entry name" value="MetI-like"/>
</dbReference>
<dbReference type="Pfam" id="PF00528">
    <property type="entry name" value="BPD_transp_1"/>
    <property type="match status" value="1"/>
</dbReference>
<feature type="transmembrane region" description="Helical" evidence="7">
    <location>
        <begin position="238"/>
        <end position="259"/>
    </location>
</feature>